<dbReference type="OrthoDB" id="9800503at2"/>
<keyword evidence="2" id="KW-1185">Reference proteome</keyword>
<proteinExistence type="predicted"/>
<gene>
    <name evidence="1" type="ORF">SAMN05421508_104241</name>
</gene>
<name>A0A286GIU8_9PROT</name>
<organism evidence="1 2">
    <name type="scientific">Caenispirillum bisanense</name>
    <dbReference type="NCBI Taxonomy" id="414052"/>
    <lineage>
        <taxon>Bacteria</taxon>
        <taxon>Pseudomonadati</taxon>
        <taxon>Pseudomonadota</taxon>
        <taxon>Alphaproteobacteria</taxon>
        <taxon>Rhodospirillales</taxon>
        <taxon>Novispirillaceae</taxon>
        <taxon>Caenispirillum</taxon>
    </lineage>
</organism>
<dbReference type="Proteomes" id="UP000219621">
    <property type="component" value="Unassembled WGS sequence"/>
</dbReference>
<evidence type="ECO:0000313" key="1">
    <source>
        <dbReference type="EMBL" id="SOD95146.1"/>
    </source>
</evidence>
<dbReference type="EMBL" id="OCNJ01000004">
    <property type="protein sequence ID" value="SOD95146.1"/>
    <property type="molecule type" value="Genomic_DNA"/>
</dbReference>
<sequence length="83" mass="9309">MGKITVQMKDPKLAEVLASTRAGDEVELKDGDAVVGSFVRREGEPRPRGVRRFGALKGKIHLDESFFDPLPEEELRAWEGRDD</sequence>
<accession>A0A286GIU8</accession>
<evidence type="ECO:0000313" key="2">
    <source>
        <dbReference type="Proteomes" id="UP000219621"/>
    </source>
</evidence>
<reference evidence="1 2" key="1">
    <citation type="submission" date="2017-09" db="EMBL/GenBank/DDBJ databases">
        <authorList>
            <person name="Ehlers B."/>
            <person name="Leendertz F.H."/>
        </authorList>
    </citation>
    <scope>NUCLEOTIDE SEQUENCE [LARGE SCALE GENOMIC DNA]</scope>
    <source>
        <strain evidence="1 2">USBA 140</strain>
    </source>
</reference>
<protein>
    <recommendedName>
        <fullName evidence="3">Antitoxin component of toxin-antitoxin stability system, DNA-binding transcriptional repressor</fullName>
    </recommendedName>
</protein>
<dbReference type="RefSeq" id="WP_097279197.1">
    <property type="nucleotide sequence ID" value="NZ_OCNJ01000004.1"/>
</dbReference>
<evidence type="ECO:0008006" key="3">
    <source>
        <dbReference type="Google" id="ProtNLM"/>
    </source>
</evidence>
<dbReference type="AlphaFoldDB" id="A0A286GIU8"/>